<dbReference type="PIRSF" id="PIRSF003095">
    <property type="entry name" value="Trigger_factor"/>
    <property type="match status" value="1"/>
</dbReference>
<evidence type="ECO:0000256" key="7">
    <source>
        <dbReference type="ARBA" id="ARBA00023186"/>
    </source>
</evidence>
<keyword evidence="11" id="KW-0963">Cytoplasm</keyword>
<dbReference type="GO" id="GO:0005737">
    <property type="term" value="C:cytoplasm"/>
    <property type="evidence" value="ECO:0007669"/>
    <property type="project" value="UniProtKB-SubCell"/>
</dbReference>
<keyword evidence="16" id="KW-1185">Reference proteome</keyword>
<proteinExistence type="inferred from homology"/>
<dbReference type="Pfam" id="PF00254">
    <property type="entry name" value="FKBP_C"/>
    <property type="match status" value="1"/>
</dbReference>
<evidence type="ECO:0000313" key="16">
    <source>
        <dbReference type="Proteomes" id="UP000270661"/>
    </source>
</evidence>
<dbReference type="InterPro" id="IPR001179">
    <property type="entry name" value="PPIase_FKBP_dom"/>
</dbReference>
<dbReference type="AlphaFoldDB" id="A0A3M3F108"/>
<dbReference type="EMBL" id="RBOJ01000005">
    <property type="protein sequence ID" value="RMM55497.1"/>
    <property type="molecule type" value="Genomic_DNA"/>
</dbReference>
<dbReference type="InterPro" id="IPR046357">
    <property type="entry name" value="PPIase_dom_sf"/>
</dbReference>
<keyword evidence="5 11" id="KW-0132">Cell division</keyword>
<dbReference type="GO" id="GO:0044183">
    <property type="term" value="F:protein folding chaperone"/>
    <property type="evidence" value="ECO:0007669"/>
    <property type="project" value="TreeGrafter"/>
</dbReference>
<sequence>MIRPEPYALKGARTVLRGRWARNGRPLPDILGSENARPTSVQRGISMQVSVENTTALERRMSITVPAERIETQVNKRLQQTAQKAKIPGFRPGKVPMSVIRQRYEADARQEAVGDVIQSSFYEAVVEQKLNPAGAPSVEPKVLEKGKDLEFVATFEVFPEFTVAGFESIAVERLSADVSDADLDKMLDILRKQNTRFEVTDRAAQNEDQLNIDFVGKVDGEVFAGGSAKATQLVLGSGRMIPGFEDGLVGAKAGEERVLNVTFPEDYQNLDLAGKAAEFTVTVNSVSEPKLPELNEEFFAQFGIKETGLEGFRAEVRKNMERELRQAIKSKVKNQVMDGLLASNPIEVPKALLDNEVNRLRVQAVQQFGGNIKPDQLPAELFEEQAKRRVVLGLIVAEVVKQYELKPDEARVRELIQEMASAYQEPEQVVSWYYKNDQQLNEVRSVVLEEQVVDTVLQKASVTDKAVSYEEAVKPVEAPQAD</sequence>
<evidence type="ECO:0000259" key="14">
    <source>
        <dbReference type="PROSITE" id="PS50059"/>
    </source>
</evidence>
<evidence type="ECO:0000256" key="9">
    <source>
        <dbReference type="ARBA" id="ARBA00023306"/>
    </source>
</evidence>
<evidence type="ECO:0000256" key="8">
    <source>
        <dbReference type="ARBA" id="ARBA00023235"/>
    </source>
</evidence>
<evidence type="ECO:0000256" key="13">
    <source>
        <dbReference type="RuleBase" id="RU003914"/>
    </source>
</evidence>
<dbReference type="InterPro" id="IPR008880">
    <property type="entry name" value="Trigger_fac_C"/>
</dbReference>
<evidence type="ECO:0000256" key="5">
    <source>
        <dbReference type="ARBA" id="ARBA00022618"/>
    </source>
</evidence>
<dbReference type="EC" id="5.2.1.8" evidence="3 11"/>
<feature type="domain" description="PPIase FKBP-type" evidence="14">
    <location>
        <begin position="207"/>
        <end position="267"/>
    </location>
</feature>
<dbReference type="InterPro" id="IPR005215">
    <property type="entry name" value="Trig_fac"/>
</dbReference>
<dbReference type="GO" id="GO:0015031">
    <property type="term" value="P:protein transport"/>
    <property type="evidence" value="ECO:0007669"/>
    <property type="project" value="UniProtKB-UniRule"/>
</dbReference>
<accession>A0A3M3F108</accession>
<dbReference type="GO" id="GO:0051083">
    <property type="term" value="P:'de novo' cotranslational protein folding"/>
    <property type="evidence" value="ECO:0007669"/>
    <property type="project" value="TreeGrafter"/>
</dbReference>
<evidence type="ECO:0000256" key="4">
    <source>
        <dbReference type="ARBA" id="ARBA00016902"/>
    </source>
</evidence>
<dbReference type="GO" id="GO:0003755">
    <property type="term" value="F:peptidyl-prolyl cis-trans isomerase activity"/>
    <property type="evidence" value="ECO:0007669"/>
    <property type="project" value="UniProtKB-UniRule"/>
</dbReference>
<dbReference type="SUPFAM" id="SSF54534">
    <property type="entry name" value="FKBP-like"/>
    <property type="match status" value="1"/>
</dbReference>
<evidence type="ECO:0000256" key="2">
    <source>
        <dbReference type="ARBA" id="ARBA00005464"/>
    </source>
</evidence>
<keyword evidence="8 11" id="KW-0413">Isomerase</keyword>
<evidence type="ECO:0000256" key="11">
    <source>
        <dbReference type="HAMAP-Rule" id="MF_00303"/>
    </source>
</evidence>
<dbReference type="InterPro" id="IPR037041">
    <property type="entry name" value="Trigger_fac_C_sf"/>
</dbReference>
<dbReference type="FunFam" id="3.10.50.40:FF:000001">
    <property type="entry name" value="Trigger factor"/>
    <property type="match status" value="1"/>
</dbReference>
<dbReference type="GO" id="GO:0051301">
    <property type="term" value="P:cell division"/>
    <property type="evidence" value="ECO:0007669"/>
    <property type="project" value="UniProtKB-KW"/>
</dbReference>
<dbReference type="SUPFAM" id="SSF102735">
    <property type="entry name" value="Trigger factor ribosome-binding domain"/>
    <property type="match status" value="1"/>
</dbReference>
<dbReference type="NCBIfam" id="TIGR00115">
    <property type="entry name" value="tig"/>
    <property type="match status" value="1"/>
</dbReference>
<dbReference type="InterPro" id="IPR008881">
    <property type="entry name" value="Trigger_fac_ribosome-bd_bac"/>
</dbReference>
<comment type="subcellular location">
    <subcellularLocation>
        <location evidence="11">Cytoplasm</location>
    </subcellularLocation>
    <text evidence="11">About half TF is bound to the ribosome near the polypeptide exit tunnel while the other half is free in the cytoplasm.</text>
</comment>
<dbReference type="Gene3D" id="3.10.50.40">
    <property type="match status" value="1"/>
</dbReference>
<comment type="function">
    <text evidence="11">Involved in protein export. Acts as a chaperone by maintaining the newly synthesized protein in an open conformation. Functions as a peptidyl-prolyl cis-trans isomerase.</text>
</comment>
<dbReference type="Proteomes" id="UP000270661">
    <property type="component" value="Unassembled WGS sequence"/>
</dbReference>
<dbReference type="Pfam" id="PF05697">
    <property type="entry name" value="Trigger_N"/>
    <property type="match status" value="1"/>
</dbReference>
<dbReference type="Gene3D" id="1.10.3120.10">
    <property type="entry name" value="Trigger factor, C-terminal domain"/>
    <property type="match status" value="1"/>
</dbReference>
<dbReference type="Gene3D" id="3.30.70.1050">
    <property type="entry name" value="Trigger factor ribosome-binding domain"/>
    <property type="match status" value="1"/>
</dbReference>
<dbReference type="Pfam" id="PF05698">
    <property type="entry name" value="Trigger_C"/>
    <property type="match status" value="1"/>
</dbReference>
<dbReference type="GO" id="GO:0043022">
    <property type="term" value="F:ribosome binding"/>
    <property type="evidence" value="ECO:0007669"/>
    <property type="project" value="TreeGrafter"/>
</dbReference>
<evidence type="ECO:0000256" key="10">
    <source>
        <dbReference type="ARBA" id="ARBA00029986"/>
    </source>
</evidence>
<evidence type="ECO:0000256" key="6">
    <source>
        <dbReference type="ARBA" id="ARBA00023110"/>
    </source>
</evidence>
<dbReference type="HAMAP" id="MF_00303">
    <property type="entry name" value="Trigger_factor_Tig"/>
    <property type="match status" value="1"/>
</dbReference>
<dbReference type="InterPro" id="IPR036611">
    <property type="entry name" value="Trigger_fac_ribosome-bd_sf"/>
</dbReference>
<evidence type="ECO:0000256" key="3">
    <source>
        <dbReference type="ARBA" id="ARBA00013194"/>
    </source>
</evidence>
<comment type="caution">
    <text evidence="15">The sequence shown here is derived from an EMBL/GenBank/DDBJ whole genome shotgun (WGS) entry which is preliminary data.</text>
</comment>
<gene>
    <name evidence="11" type="primary">tig</name>
    <name evidence="15" type="ORF">ALQ77_05094</name>
</gene>
<dbReference type="GO" id="GO:0043335">
    <property type="term" value="P:protein unfolding"/>
    <property type="evidence" value="ECO:0007669"/>
    <property type="project" value="TreeGrafter"/>
</dbReference>
<dbReference type="PROSITE" id="PS50059">
    <property type="entry name" value="FKBP_PPIASE"/>
    <property type="match status" value="1"/>
</dbReference>
<evidence type="ECO:0000256" key="1">
    <source>
        <dbReference type="ARBA" id="ARBA00000971"/>
    </source>
</evidence>
<keyword evidence="9 11" id="KW-0131">Cell cycle</keyword>
<comment type="catalytic activity">
    <reaction evidence="1 11 12">
        <text>[protein]-peptidylproline (omega=180) = [protein]-peptidylproline (omega=0)</text>
        <dbReference type="Rhea" id="RHEA:16237"/>
        <dbReference type="Rhea" id="RHEA-COMP:10747"/>
        <dbReference type="Rhea" id="RHEA-COMP:10748"/>
        <dbReference type="ChEBI" id="CHEBI:83833"/>
        <dbReference type="ChEBI" id="CHEBI:83834"/>
        <dbReference type="EC" id="5.2.1.8"/>
    </reaction>
</comment>
<name>A0A3M3F108_9PSED</name>
<evidence type="ECO:0000313" key="15">
    <source>
        <dbReference type="EMBL" id="RMM55497.1"/>
    </source>
</evidence>
<keyword evidence="7 11" id="KW-0143">Chaperone</keyword>
<keyword evidence="6 11" id="KW-0697">Rotamase</keyword>
<dbReference type="PANTHER" id="PTHR30560:SF3">
    <property type="entry name" value="TRIGGER FACTOR-LIKE PROTEIN TIG, CHLOROPLASTIC"/>
    <property type="match status" value="1"/>
</dbReference>
<dbReference type="SUPFAM" id="SSF109998">
    <property type="entry name" value="Triger factor/SurA peptide-binding domain-like"/>
    <property type="match status" value="1"/>
</dbReference>
<reference evidence="15 16" key="1">
    <citation type="submission" date="2018-08" db="EMBL/GenBank/DDBJ databases">
        <title>Recombination of ecologically and evolutionarily significant loci maintains genetic cohesion in the Pseudomonas syringae species complex.</title>
        <authorList>
            <person name="Dillon M."/>
            <person name="Thakur S."/>
            <person name="Almeida R.N.D."/>
            <person name="Weir B.S."/>
            <person name="Guttman D.S."/>
        </authorList>
    </citation>
    <scope>NUCLEOTIDE SEQUENCE [LARGE SCALE GENOMIC DNA]</scope>
    <source>
        <strain evidence="15 16">NCPPB2445</strain>
    </source>
</reference>
<dbReference type="PANTHER" id="PTHR30560">
    <property type="entry name" value="TRIGGER FACTOR CHAPERONE AND PEPTIDYL-PROLYL CIS/TRANS ISOMERASE"/>
    <property type="match status" value="1"/>
</dbReference>
<organism evidence="15 16">
    <name type="scientific">Pseudomonas corrugata</name>
    <dbReference type="NCBI Taxonomy" id="47879"/>
    <lineage>
        <taxon>Bacteria</taxon>
        <taxon>Pseudomonadati</taxon>
        <taxon>Pseudomonadota</taxon>
        <taxon>Gammaproteobacteria</taxon>
        <taxon>Pseudomonadales</taxon>
        <taxon>Pseudomonadaceae</taxon>
        <taxon>Pseudomonas</taxon>
    </lineage>
</organism>
<evidence type="ECO:0000256" key="12">
    <source>
        <dbReference type="PROSITE-ProRule" id="PRU00277"/>
    </source>
</evidence>
<protein>
    <recommendedName>
        <fullName evidence="4 11">Trigger factor</fullName>
        <shortName evidence="11">TF</shortName>
        <ecNumber evidence="3 11">5.2.1.8</ecNumber>
    </recommendedName>
    <alternativeName>
        <fullName evidence="10 11">PPIase</fullName>
    </alternativeName>
</protein>
<comment type="similarity">
    <text evidence="2 11 13">Belongs to the FKBP-type PPIase family. Tig subfamily.</text>
</comment>
<dbReference type="InterPro" id="IPR027304">
    <property type="entry name" value="Trigger_fact/SurA_dom_sf"/>
</dbReference>
<comment type="domain">
    <text evidence="11">Consists of 3 domains; the N-terminus binds the ribosome, the middle domain has PPIase activity, while the C-terminus has intrinsic chaperone activity on its own.</text>
</comment>
<dbReference type="STRING" id="47879.AXG94_25085"/>